<evidence type="ECO:0000313" key="1">
    <source>
        <dbReference type="EMBL" id="KAJ9651731.1"/>
    </source>
</evidence>
<accession>A0ACC2ZVV6</accession>
<evidence type="ECO:0000313" key="2">
    <source>
        <dbReference type="Proteomes" id="UP001172386"/>
    </source>
</evidence>
<protein>
    <submittedName>
        <fullName evidence="1">Uncharacterized protein</fullName>
    </submittedName>
</protein>
<keyword evidence="2" id="KW-1185">Reference proteome</keyword>
<dbReference type="Proteomes" id="UP001172386">
    <property type="component" value="Unassembled WGS sequence"/>
</dbReference>
<comment type="caution">
    <text evidence="1">The sequence shown here is derived from an EMBL/GenBank/DDBJ whole genome shotgun (WGS) entry which is preliminary data.</text>
</comment>
<reference evidence="1" key="1">
    <citation type="submission" date="2022-10" db="EMBL/GenBank/DDBJ databases">
        <title>Culturing micro-colonial fungi from biological soil crusts in the Mojave desert and describing Neophaeococcomyces mojavensis, and introducing the new genera and species Taxawa tesnikishii.</title>
        <authorList>
            <person name="Kurbessoian T."/>
            <person name="Stajich J.E."/>
        </authorList>
    </citation>
    <scope>NUCLEOTIDE SEQUENCE</scope>
    <source>
        <strain evidence="1">JES_112</strain>
    </source>
</reference>
<proteinExistence type="predicted"/>
<name>A0ACC2ZVV6_9EURO</name>
<organism evidence="1 2">
    <name type="scientific">Neophaeococcomyces mojaviensis</name>
    <dbReference type="NCBI Taxonomy" id="3383035"/>
    <lineage>
        <taxon>Eukaryota</taxon>
        <taxon>Fungi</taxon>
        <taxon>Dikarya</taxon>
        <taxon>Ascomycota</taxon>
        <taxon>Pezizomycotina</taxon>
        <taxon>Eurotiomycetes</taxon>
        <taxon>Chaetothyriomycetidae</taxon>
        <taxon>Chaetothyriales</taxon>
        <taxon>Chaetothyriales incertae sedis</taxon>
        <taxon>Neophaeococcomyces</taxon>
    </lineage>
</organism>
<dbReference type="EMBL" id="JAPDRQ010000238">
    <property type="protein sequence ID" value="KAJ9651731.1"/>
    <property type="molecule type" value="Genomic_DNA"/>
</dbReference>
<sequence length="128" mass="14050">MSALALAVTCTPLPISPRQTCTIKLTLEDDWVEAALHRFRFHPSIIGKDWDLKKQLQDHWGTSAFWNCGAITNNVQIFEHAIYGWVVDESEAQGIAGDAAIKCVASQFMDNWQSLSGCAIDPSGWGAG</sequence>
<gene>
    <name evidence="1" type="ORF">H2198_009003</name>
</gene>